<dbReference type="OrthoDB" id="9761633at2"/>
<dbReference type="Gene3D" id="3.40.50.2000">
    <property type="entry name" value="Glycogen Phosphorylase B"/>
    <property type="match status" value="2"/>
</dbReference>
<protein>
    <submittedName>
        <fullName evidence="3">Glucosylglycerol-phosphate synthase</fullName>
    </submittedName>
</protein>
<dbReference type="Gene3D" id="3.90.1070.10">
    <property type="match status" value="1"/>
</dbReference>
<organism evidence="3 4">
    <name type="scientific">Streptomyces monashensis</name>
    <dbReference type="NCBI Taxonomy" id="1678012"/>
    <lineage>
        <taxon>Bacteria</taxon>
        <taxon>Bacillati</taxon>
        <taxon>Actinomycetota</taxon>
        <taxon>Actinomycetes</taxon>
        <taxon>Kitasatosporales</taxon>
        <taxon>Streptomycetaceae</taxon>
        <taxon>Streptomyces</taxon>
    </lineage>
</organism>
<name>A0A1S2NUY8_9ACTN</name>
<dbReference type="PANTHER" id="PTHR10788">
    <property type="entry name" value="TREHALOSE-6-PHOSPHATE SYNTHASE"/>
    <property type="match status" value="1"/>
</dbReference>
<dbReference type="PROSITE" id="PS01228">
    <property type="entry name" value="COF_1"/>
    <property type="match status" value="1"/>
</dbReference>
<dbReference type="EMBL" id="MLYO01000143">
    <property type="protein sequence ID" value="OIJ85363.1"/>
    <property type="molecule type" value="Genomic_DNA"/>
</dbReference>
<evidence type="ECO:0000313" key="3">
    <source>
        <dbReference type="EMBL" id="OIJ85363.1"/>
    </source>
</evidence>
<proteinExistence type="inferred from homology"/>
<gene>
    <name evidence="3" type="ORF">BIV23_44585</name>
</gene>
<feature type="domain" description="Sucrose phosphatase-like" evidence="2">
    <location>
        <begin position="21"/>
        <end position="226"/>
    </location>
</feature>
<dbReference type="InterPro" id="IPR023214">
    <property type="entry name" value="HAD_sf"/>
</dbReference>
<dbReference type="Gene3D" id="3.40.50.1000">
    <property type="entry name" value="HAD superfamily/HAD-like"/>
    <property type="match status" value="1"/>
</dbReference>
<evidence type="ECO:0000259" key="2">
    <source>
        <dbReference type="Pfam" id="PF05116"/>
    </source>
</evidence>
<dbReference type="SFLD" id="SFLDG01140">
    <property type="entry name" value="C2.B:_Phosphomannomutase_and_P"/>
    <property type="match status" value="1"/>
</dbReference>
<dbReference type="Pfam" id="PF00982">
    <property type="entry name" value="Glyco_transf_20"/>
    <property type="match status" value="1"/>
</dbReference>
<dbReference type="SFLD" id="SFLDG01141">
    <property type="entry name" value="C2.B.1:_Sucrose_Phosphatase_Li"/>
    <property type="match status" value="1"/>
</dbReference>
<dbReference type="SUPFAM" id="SSF53756">
    <property type="entry name" value="UDP-Glycosyltransferase/glycogen phosphorylase"/>
    <property type="match status" value="1"/>
</dbReference>
<dbReference type="Pfam" id="PF05116">
    <property type="entry name" value="S6PP"/>
    <property type="match status" value="1"/>
</dbReference>
<dbReference type="InterPro" id="IPR006380">
    <property type="entry name" value="SPP-like_dom"/>
</dbReference>
<comment type="caution">
    <text evidence="3">The sequence shown here is derived from an EMBL/GenBank/DDBJ whole genome shotgun (WGS) entry which is preliminary data.</text>
</comment>
<dbReference type="PANTHER" id="PTHR10788:SF106">
    <property type="entry name" value="BCDNA.GH08860"/>
    <property type="match status" value="1"/>
</dbReference>
<dbReference type="InterPro" id="IPR001830">
    <property type="entry name" value="Glyco_trans_20"/>
</dbReference>
<dbReference type="InterPro" id="IPR036412">
    <property type="entry name" value="HAD-like_sf"/>
</dbReference>
<dbReference type="SFLD" id="SFLDS00003">
    <property type="entry name" value="Haloacid_Dehalogenase"/>
    <property type="match status" value="1"/>
</dbReference>
<accession>A0A1S2NUY8</accession>
<dbReference type="GO" id="GO:0005992">
    <property type="term" value="P:trehalose biosynthetic process"/>
    <property type="evidence" value="ECO:0007669"/>
    <property type="project" value="InterPro"/>
</dbReference>
<evidence type="ECO:0000256" key="1">
    <source>
        <dbReference type="ARBA" id="ARBA00008799"/>
    </source>
</evidence>
<keyword evidence="4" id="KW-1185">Reference proteome</keyword>
<dbReference type="AlphaFoldDB" id="A0A1S2NUY8"/>
<dbReference type="GO" id="GO:0003825">
    <property type="term" value="F:alpha,alpha-trehalose-phosphate synthase (UDP-forming) activity"/>
    <property type="evidence" value="ECO:0007669"/>
    <property type="project" value="TreeGrafter"/>
</dbReference>
<evidence type="ECO:0000313" key="4">
    <source>
        <dbReference type="Proteomes" id="UP000179642"/>
    </source>
</evidence>
<dbReference type="RefSeq" id="WP_071386713.1">
    <property type="nucleotide sequence ID" value="NZ_MLYO01000143.1"/>
</dbReference>
<comment type="similarity">
    <text evidence="1">Belongs to the glycosyltransferase 20 family.</text>
</comment>
<sequence length="734" mass="79241">MCTPHRRAARPAAPDPSADAARVLVTDLDGTLLAGDGRARRRLCHLLDLHPCITVVFATGRSVHSVREVLADDPLVPVPRWIIADVGASVVDAADGSRAEALQERLRAGWPGADRVRSALDGFTGLFYQDAVVQEGRCSFYLSPEHLTPDLKAAVAELGCSWTYSAGRYFDVLPANAGKGAAVRELARMRRWPLRSLLVAGDSLNDLSLFDLGAHGVVVGNAESGLAARVPLCARVHRPALDGAAAILSALEDLGWISRPSRVVVGYHRPPLRWSQRGWQAPVSPNGILPTLTSALEPRSCGEDVVWAAALVTDQDAPSAAPASAPAPALALDPAPAPVISFTRCSCPAPPTALRLALLPIASATWAGYFHGACKETLWPALVSVPGLIRHDPRHWGDFEQVNSAFSEHIDAHAAPGATVWLHDYNLWLVPGLLKERRPDVTIGIFHHTPFPTPDMFRRLPAAGQLRTSLAHLDWAGFHTTADADNFRRLLAGAARPPRTAVHPLGIDHQAVQAHVGSRTAGCRPWAGGQLVLSVERLDYAKAPVHKIHALAALFERAPQFRGRVRFRLICPPPEPGIRAYEATRTRLEQAIADLNSRWGTESWQPVDYVPRTLSFERIVDNYLVADIFWVTSLADGMNLTAQEYVACRAAAGRSGVLVLSRHTGLAAHLGGAALLTDPGRPDDLVDTLHQALTMTPRERRLHTARLAARLTAPAPDDWARAILKEISSTAVGP</sequence>
<dbReference type="SUPFAM" id="SSF56784">
    <property type="entry name" value="HAD-like"/>
    <property type="match status" value="1"/>
</dbReference>
<reference evidence="3 4" key="1">
    <citation type="submission" date="2016-10" db="EMBL/GenBank/DDBJ databases">
        <title>Genome sequence of Streptomyces sp. MUSC 1.</title>
        <authorList>
            <person name="Lee L.-H."/>
            <person name="Ser H.-L."/>
            <person name="Law J.W.-F."/>
        </authorList>
    </citation>
    <scope>NUCLEOTIDE SEQUENCE [LARGE SCALE GENOMIC DNA]</scope>
    <source>
        <strain evidence="3 4">MUSC 1</strain>
    </source>
</reference>
<dbReference type="Proteomes" id="UP000179642">
    <property type="component" value="Unassembled WGS sequence"/>
</dbReference>